<keyword evidence="3" id="KW-1003">Cell membrane</keyword>
<evidence type="ECO:0000256" key="2">
    <source>
        <dbReference type="ARBA" id="ARBA00008358"/>
    </source>
</evidence>
<dbReference type="GO" id="GO:0015628">
    <property type="term" value="P:protein secretion by the type II secretion system"/>
    <property type="evidence" value="ECO:0007669"/>
    <property type="project" value="UniProtKB-UniRule"/>
</dbReference>
<dbReference type="Gene3D" id="3.30.1300.30">
    <property type="entry name" value="GSPII I/J protein-like"/>
    <property type="match status" value="1"/>
</dbReference>
<accession>A0A9X7V227</accession>
<keyword evidence="8 9" id="KW-0472">Membrane</keyword>
<comment type="subcellular location">
    <subcellularLocation>
        <location evidence="1 9">Cell inner membrane</location>
        <topology evidence="1 9">Single-pass membrane protein</topology>
    </subcellularLocation>
</comment>
<protein>
    <recommendedName>
        <fullName evidence="9">Type II secretion system protein I</fullName>
        <shortName evidence="9">T2SS minor pseudopilin I</shortName>
    </recommendedName>
</protein>
<evidence type="ECO:0000259" key="10">
    <source>
        <dbReference type="Pfam" id="PF02501"/>
    </source>
</evidence>
<comment type="similarity">
    <text evidence="2 9">Belongs to the GSP I family.</text>
</comment>
<dbReference type="SUPFAM" id="SSF54523">
    <property type="entry name" value="Pili subunits"/>
    <property type="match status" value="1"/>
</dbReference>
<comment type="PTM">
    <text evidence="9">Cleaved by prepilin peptidase.</text>
</comment>
<sequence length="135" mass="14767">MGLVCRCWRLSTLKAEQRLRGFTLLEVMIALTIFAAIAIVISDTASQSASSLIHLQDKTLAAMVAENRMAELRLNGLPPQGERSDQTSMAGRDWLITSKVEKTEFPDTHRVTIEVADASNKDAIVATLASIMGKH</sequence>
<evidence type="ECO:0000256" key="7">
    <source>
        <dbReference type="ARBA" id="ARBA00022989"/>
    </source>
</evidence>
<dbReference type="PANTHER" id="PTHR38779">
    <property type="entry name" value="TYPE II SECRETION SYSTEM PROTEIN I-RELATED"/>
    <property type="match status" value="1"/>
</dbReference>
<dbReference type="PANTHER" id="PTHR38779:SF2">
    <property type="entry name" value="TYPE II SECRETION SYSTEM PROTEIN I-RELATED"/>
    <property type="match status" value="1"/>
</dbReference>
<dbReference type="GO" id="GO:0015627">
    <property type="term" value="C:type II protein secretion system complex"/>
    <property type="evidence" value="ECO:0007669"/>
    <property type="project" value="UniProtKB-UniRule"/>
</dbReference>
<dbReference type="AlphaFoldDB" id="A0A9X7V227"/>
<feature type="transmembrane region" description="Helical" evidence="9">
    <location>
        <begin position="21"/>
        <end position="41"/>
    </location>
</feature>
<dbReference type="NCBIfam" id="TIGR01707">
    <property type="entry name" value="gspI"/>
    <property type="match status" value="1"/>
</dbReference>
<evidence type="ECO:0000256" key="1">
    <source>
        <dbReference type="ARBA" id="ARBA00004377"/>
    </source>
</evidence>
<keyword evidence="6 9" id="KW-0812">Transmembrane</keyword>
<evidence type="ECO:0000256" key="6">
    <source>
        <dbReference type="ARBA" id="ARBA00022692"/>
    </source>
</evidence>
<comment type="function">
    <text evidence="9">Component of the type II secretion system required for the energy-dependent secretion of extracellular factors such as proteases and toxins from the periplasm.</text>
</comment>
<dbReference type="InterPro" id="IPR003413">
    <property type="entry name" value="T2SS_GspI_C"/>
</dbReference>
<dbReference type="Pfam" id="PF07963">
    <property type="entry name" value="N_methyl"/>
    <property type="match status" value="1"/>
</dbReference>
<proteinExistence type="inferred from homology"/>
<reference evidence="11 12" key="1">
    <citation type="submission" date="2019-11" db="EMBL/GenBank/DDBJ databases">
        <title>Venatorbacter sp. nov. a predator of Campylobacter and other Gram-negative bacteria.</title>
        <authorList>
            <person name="Saeedi A."/>
            <person name="Cummings N.J."/>
            <person name="Connerton I.F."/>
            <person name="Connerton P.L."/>
        </authorList>
    </citation>
    <scope>NUCLEOTIDE SEQUENCE [LARGE SCALE GENOMIC DNA]</scope>
    <source>
        <strain evidence="11">XL5</strain>
    </source>
</reference>
<dbReference type="KEGG" id="vcw:GJQ55_06785"/>
<comment type="subunit">
    <text evidence="9">Type II secretion is composed of four main components: the outer membrane complex, the inner membrane complex, the cytoplasmic secretion ATPase and the periplasm-spanning pseudopilus.</text>
</comment>
<gene>
    <name evidence="11" type="primary">gspI</name>
    <name evidence="11" type="ORF">GJQ55_06785</name>
</gene>
<organism evidence="11 12">
    <name type="scientific">Venatoribacter cucullus</name>
    <dbReference type="NCBI Taxonomy" id="2661630"/>
    <lineage>
        <taxon>Bacteria</taxon>
        <taxon>Pseudomonadati</taxon>
        <taxon>Pseudomonadota</taxon>
        <taxon>Gammaproteobacteria</taxon>
        <taxon>Oceanospirillales</taxon>
        <taxon>Oceanospirillaceae</taxon>
        <taxon>Venatoribacter</taxon>
    </lineage>
</organism>
<dbReference type="Pfam" id="PF02501">
    <property type="entry name" value="T2SSI"/>
    <property type="match status" value="1"/>
</dbReference>
<dbReference type="PROSITE" id="PS00409">
    <property type="entry name" value="PROKAR_NTER_METHYL"/>
    <property type="match status" value="1"/>
</dbReference>
<name>A0A9X7V227_9GAMM</name>
<evidence type="ECO:0000256" key="3">
    <source>
        <dbReference type="ARBA" id="ARBA00022475"/>
    </source>
</evidence>
<keyword evidence="5 9" id="KW-0997">Cell inner membrane</keyword>
<keyword evidence="4 9" id="KW-0488">Methylation</keyword>
<evidence type="ECO:0000256" key="9">
    <source>
        <dbReference type="RuleBase" id="RU368030"/>
    </source>
</evidence>
<evidence type="ECO:0000256" key="8">
    <source>
        <dbReference type="ARBA" id="ARBA00023136"/>
    </source>
</evidence>
<dbReference type="Proteomes" id="UP000596074">
    <property type="component" value="Chromosome"/>
</dbReference>
<evidence type="ECO:0000256" key="4">
    <source>
        <dbReference type="ARBA" id="ARBA00022481"/>
    </source>
</evidence>
<dbReference type="GO" id="GO:0005886">
    <property type="term" value="C:plasma membrane"/>
    <property type="evidence" value="ECO:0007669"/>
    <property type="project" value="UniProtKB-SubCell"/>
</dbReference>
<evidence type="ECO:0000313" key="12">
    <source>
        <dbReference type="Proteomes" id="UP000596074"/>
    </source>
</evidence>
<feature type="domain" description="Type II secretion system protein GspI C-terminal" evidence="10">
    <location>
        <begin position="55"/>
        <end position="132"/>
    </location>
</feature>
<dbReference type="InterPro" id="IPR010052">
    <property type="entry name" value="T2SS_protein-GspI"/>
</dbReference>
<dbReference type="InterPro" id="IPR012902">
    <property type="entry name" value="N_methyl_site"/>
</dbReference>
<evidence type="ECO:0000256" key="5">
    <source>
        <dbReference type="ARBA" id="ARBA00022519"/>
    </source>
</evidence>
<dbReference type="NCBIfam" id="TIGR02532">
    <property type="entry name" value="IV_pilin_GFxxxE"/>
    <property type="match status" value="1"/>
</dbReference>
<keyword evidence="7 9" id="KW-1133">Transmembrane helix</keyword>
<dbReference type="EMBL" id="CP046056">
    <property type="protein sequence ID" value="QQD24199.1"/>
    <property type="molecule type" value="Genomic_DNA"/>
</dbReference>
<evidence type="ECO:0000313" key="11">
    <source>
        <dbReference type="EMBL" id="QQD24199.1"/>
    </source>
</evidence>
<keyword evidence="12" id="KW-1185">Reference proteome</keyword>
<dbReference type="InterPro" id="IPR045584">
    <property type="entry name" value="Pilin-like"/>
</dbReference>